<proteinExistence type="predicted"/>
<evidence type="ECO:0000259" key="1">
    <source>
        <dbReference type="Pfam" id="PF10108"/>
    </source>
</evidence>
<organism evidence="2">
    <name type="scientific">candidate division CPR3 bacterium</name>
    <dbReference type="NCBI Taxonomy" id="2268181"/>
    <lineage>
        <taxon>Bacteria</taxon>
        <taxon>Bacteria division CPR3</taxon>
    </lineage>
</organism>
<name>A0A7C4LZH0_UNCC3</name>
<dbReference type="InterPro" id="IPR019288">
    <property type="entry name" value="3'-5'_exonuclease_PolB-like"/>
</dbReference>
<sequence>MSKLVFDIETIGRDWDEFDELTKNDLTRWLKKDNLSDEDTEFKVNNIKDETGLSPLTGEIVSVAIYDVERGLGAVYFQAPEASEPIFFEEGGIKYQSMTEAEILKTFWDIALKYKEFITFNGRGFDAPFIMIRSAINEITPSVDLMEGRYLYQQRGVKHLDIYDQMTFYGATSKKGSLHLFCRAFDIPSPKTGGGGNEVGHLFKEKKYEEIARYNMGDVIATKDLYLKWEKHLKLFH</sequence>
<dbReference type="SUPFAM" id="SSF53098">
    <property type="entry name" value="Ribonuclease H-like"/>
    <property type="match status" value="1"/>
</dbReference>
<feature type="domain" description="Predicted 3'-5' exonuclease PolB-like" evidence="1">
    <location>
        <begin position="94"/>
        <end position="231"/>
    </location>
</feature>
<protein>
    <recommendedName>
        <fullName evidence="1">Predicted 3'-5' exonuclease PolB-like domain-containing protein</fullName>
    </recommendedName>
</protein>
<dbReference type="AlphaFoldDB" id="A0A7C4LZH0"/>
<dbReference type="Pfam" id="PF10108">
    <property type="entry name" value="DNA_pol_B_exo2"/>
    <property type="match status" value="1"/>
</dbReference>
<dbReference type="Gene3D" id="3.30.420.10">
    <property type="entry name" value="Ribonuclease H-like superfamily/Ribonuclease H"/>
    <property type="match status" value="1"/>
</dbReference>
<dbReference type="GO" id="GO:0003676">
    <property type="term" value="F:nucleic acid binding"/>
    <property type="evidence" value="ECO:0007669"/>
    <property type="project" value="InterPro"/>
</dbReference>
<dbReference type="InterPro" id="IPR036397">
    <property type="entry name" value="RNaseH_sf"/>
</dbReference>
<dbReference type="EMBL" id="DSYQ01000002">
    <property type="protein sequence ID" value="HGT70757.1"/>
    <property type="molecule type" value="Genomic_DNA"/>
</dbReference>
<dbReference type="InterPro" id="IPR012337">
    <property type="entry name" value="RNaseH-like_sf"/>
</dbReference>
<gene>
    <name evidence="2" type="ORF">ENT43_00670</name>
</gene>
<reference evidence="2" key="1">
    <citation type="journal article" date="2020" name="mSystems">
        <title>Genome- and Community-Level Interaction Insights into Carbon Utilization and Element Cycling Functions of Hydrothermarchaeota in Hydrothermal Sediment.</title>
        <authorList>
            <person name="Zhou Z."/>
            <person name="Liu Y."/>
            <person name="Xu W."/>
            <person name="Pan J."/>
            <person name="Luo Z.H."/>
            <person name="Li M."/>
        </authorList>
    </citation>
    <scope>NUCLEOTIDE SEQUENCE [LARGE SCALE GENOMIC DNA]</scope>
    <source>
        <strain evidence="2">SpSt-579</strain>
    </source>
</reference>
<evidence type="ECO:0000313" key="2">
    <source>
        <dbReference type="EMBL" id="HGT70757.1"/>
    </source>
</evidence>
<comment type="caution">
    <text evidence="2">The sequence shown here is derived from an EMBL/GenBank/DDBJ whole genome shotgun (WGS) entry which is preliminary data.</text>
</comment>
<accession>A0A7C4LZH0</accession>